<evidence type="ECO:0000256" key="6">
    <source>
        <dbReference type="SAM" id="Phobius"/>
    </source>
</evidence>
<dbReference type="InterPro" id="IPR051617">
    <property type="entry name" value="UNC-93-like_regulator"/>
</dbReference>
<organism evidence="7 8">
    <name type="scientific">Armillaria solidipes</name>
    <dbReference type="NCBI Taxonomy" id="1076256"/>
    <lineage>
        <taxon>Eukaryota</taxon>
        <taxon>Fungi</taxon>
        <taxon>Dikarya</taxon>
        <taxon>Basidiomycota</taxon>
        <taxon>Agaricomycotina</taxon>
        <taxon>Agaricomycetes</taxon>
        <taxon>Agaricomycetidae</taxon>
        <taxon>Agaricales</taxon>
        <taxon>Marasmiineae</taxon>
        <taxon>Physalacriaceae</taxon>
        <taxon>Armillaria</taxon>
    </lineage>
</organism>
<dbReference type="GO" id="GO:0016020">
    <property type="term" value="C:membrane"/>
    <property type="evidence" value="ECO:0007669"/>
    <property type="project" value="UniProtKB-SubCell"/>
</dbReference>
<dbReference type="EMBL" id="KZ293511">
    <property type="protein sequence ID" value="PBK59151.1"/>
    <property type="molecule type" value="Genomic_DNA"/>
</dbReference>
<dbReference type="PANTHER" id="PTHR23294:SF59">
    <property type="entry name" value="UNC93-LIKE PROTEIN C922.05C"/>
    <property type="match status" value="1"/>
</dbReference>
<feature type="transmembrane region" description="Helical" evidence="6">
    <location>
        <begin position="200"/>
        <end position="223"/>
    </location>
</feature>
<keyword evidence="4 6" id="KW-0472">Membrane</keyword>
<keyword evidence="3 6" id="KW-1133">Transmembrane helix</keyword>
<dbReference type="Pfam" id="PF05978">
    <property type="entry name" value="UNC-93"/>
    <property type="match status" value="1"/>
</dbReference>
<keyword evidence="8" id="KW-1185">Reference proteome</keyword>
<protein>
    <submittedName>
        <fullName evidence="7">Uncharacterized protein</fullName>
    </submittedName>
</protein>
<evidence type="ECO:0000256" key="1">
    <source>
        <dbReference type="ARBA" id="ARBA00004141"/>
    </source>
</evidence>
<evidence type="ECO:0000256" key="5">
    <source>
        <dbReference type="SAM" id="MobiDB-lite"/>
    </source>
</evidence>
<comment type="subcellular location">
    <subcellularLocation>
        <location evidence="1">Membrane</location>
        <topology evidence="1">Multi-pass membrane protein</topology>
    </subcellularLocation>
</comment>
<dbReference type="InterPro" id="IPR010291">
    <property type="entry name" value="Ion_channel_UNC-93"/>
</dbReference>
<feature type="region of interest" description="Disordered" evidence="5">
    <location>
        <begin position="270"/>
        <end position="312"/>
    </location>
</feature>
<keyword evidence="2 6" id="KW-0812">Transmembrane</keyword>
<evidence type="ECO:0000256" key="3">
    <source>
        <dbReference type="ARBA" id="ARBA00022989"/>
    </source>
</evidence>
<sequence>MHLVLEVLLPSPVEQVNDRKKGSATTATSTNSQWAPSPKPVESQCWDPFVSWMMGPGLLNGLGAGTSGQVDYGTNSNANTALYSTFAAIGFFARSVNNVLGPKIMLLVGSMGYGLYIRSYLVINIHSNAGGFVIAAGAILGICARLLLTTLGSLMTAYPTETQQGKIITISGSIFDLGHWCHWSVCCCWDKLDIHGRSTLLIMGHTLEFLVLTLIGVLIPMLMANPNKMIRSDKTEVIGPFVTLKTDPVIGLLFHVLYFQLVLHMNSEASTAPSSTSVPEARTTSSTGSNKSFDLSSSTVVSAPTRDGPLSS</sequence>
<accession>A0A2H3AJU8</accession>
<evidence type="ECO:0000256" key="2">
    <source>
        <dbReference type="ARBA" id="ARBA00022692"/>
    </source>
</evidence>
<feature type="transmembrane region" description="Helical" evidence="6">
    <location>
        <begin position="104"/>
        <end position="123"/>
    </location>
</feature>
<feature type="region of interest" description="Disordered" evidence="5">
    <location>
        <begin position="16"/>
        <end position="41"/>
    </location>
</feature>
<evidence type="ECO:0000256" key="4">
    <source>
        <dbReference type="ARBA" id="ARBA00023136"/>
    </source>
</evidence>
<dbReference type="Proteomes" id="UP000218334">
    <property type="component" value="Unassembled WGS sequence"/>
</dbReference>
<feature type="transmembrane region" description="Helical" evidence="6">
    <location>
        <begin position="129"/>
        <end position="148"/>
    </location>
</feature>
<dbReference type="PANTHER" id="PTHR23294">
    <property type="entry name" value="ET TRANSLATION PRODUCT-RELATED"/>
    <property type="match status" value="1"/>
</dbReference>
<evidence type="ECO:0000313" key="8">
    <source>
        <dbReference type="Proteomes" id="UP000218334"/>
    </source>
</evidence>
<feature type="compositionally biased region" description="Polar residues" evidence="5">
    <location>
        <begin position="270"/>
        <end position="302"/>
    </location>
</feature>
<evidence type="ECO:0000313" key="7">
    <source>
        <dbReference type="EMBL" id="PBK59151.1"/>
    </source>
</evidence>
<dbReference type="AlphaFoldDB" id="A0A2H3AJU8"/>
<reference evidence="8" key="1">
    <citation type="journal article" date="2017" name="Nat. Ecol. Evol.">
        <title>Genome expansion and lineage-specific genetic innovations in the forest pathogenic fungi Armillaria.</title>
        <authorList>
            <person name="Sipos G."/>
            <person name="Prasanna A.N."/>
            <person name="Walter M.C."/>
            <person name="O'Connor E."/>
            <person name="Balint B."/>
            <person name="Krizsan K."/>
            <person name="Kiss B."/>
            <person name="Hess J."/>
            <person name="Varga T."/>
            <person name="Slot J."/>
            <person name="Riley R."/>
            <person name="Boka B."/>
            <person name="Rigling D."/>
            <person name="Barry K."/>
            <person name="Lee J."/>
            <person name="Mihaltcheva S."/>
            <person name="LaButti K."/>
            <person name="Lipzen A."/>
            <person name="Waldron R."/>
            <person name="Moloney N.M."/>
            <person name="Sperisen C."/>
            <person name="Kredics L."/>
            <person name="Vagvoelgyi C."/>
            <person name="Patrignani A."/>
            <person name="Fitzpatrick D."/>
            <person name="Nagy I."/>
            <person name="Doyle S."/>
            <person name="Anderson J.B."/>
            <person name="Grigoriev I.V."/>
            <person name="Gueldener U."/>
            <person name="Muensterkoetter M."/>
            <person name="Nagy L.G."/>
        </authorList>
    </citation>
    <scope>NUCLEOTIDE SEQUENCE [LARGE SCALE GENOMIC DNA]</scope>
    <source>
        <strain evidence="8">28-4</strain>
    </source>
</reference>
<gene>
    <name evidence="7" type="ORF">ARMSODRAFT_1027649</name>
</gene>
<feature type="compositionally biased region" description="Polar residues" evidence="5">
    <location>
        <begin position="23"/>
        <end position="35"/>
    </location>
</feature>
<name>A0A2H3AJU8_9AGAR</name>
<proteinExistence type="predicted"/>